<evidence type="ECO:0000256" key="1">
    <source>
        <dbReference type="SAM" id="SignalP"/>
    </source>
</evidence>
<dbReference type="Gene3D" id="2.40.128.520">
    <property type="match status" value="1"/>
</dbReference>
<organism evidence="3 4">
    <name type="scientific">Oryzomonas japonica</name>
    <dbReference type="NCBI Taxonomy" id="2603858"/>
    <lineage>
        <taxon>Bacteria</taxon>
        <taxon>Pseudomonadati</taxon>
        <taxon>Thermodesulfobacteriota</taxon>
        <taxon>Desulfuromonadia</taxon>
        <taxon>Geobacterales</taxon>
        <taxon>Geobacteraceae</taxon>
        <taxon>Oryzomonas</taxon>
    </lineage>
</organism>
<dbReference type="PANTHER" id="PTHR36919">
    <property type="entry name" value="BLR1215 PROTEIN"/>
    <property type="match status" value="1"/>
</dbReference>
<feature type="domain" description="DUF2147" evidence="2">
    <location>
        <begin position="27"/>
        <end position="148"/>
    </location>
</feature>
<reference evidence="3 4" key="1">
    <citation type="submission" date="2019-09" db="EMBL/GenBank/DDBJ databases">
        <title>Geobacter sp. Red96, a novel strain isolated from paddy soil.</title>
        <authorList>
            <person name="Xu Z."/>
            <person name="Masuda Y."/>
            <person name="Itoh H."/>
            <person name="Senoo K."/>
        </authorList>
    </citation>
    <scope>NUCLEOTIDE SEQUENCE [LARGE SCALE GENOMIC DNA]</scope>
    <source>
        <strain evidence="3 4">Red96</strain>
    </source>
</reference>
<evidence type="ECO:0000313" key="4">
    <source>
        <dbReference type="Proteomes" id="UP000420562"/>
    </source>
</evidence>
<dbReference type="RefSeq" id="WP_151129483.1">
    <property type="nucleotide sequence ID" value="NZ_VZQZ01000011.1"/>
</dbReference>
<keyword evidence="1" id="KW-0732">Signal</keyword>
<evidence type="ECO:0000259" key="2">
    <source>
        <dbReference type="Pfam" id="PF09917"/>
    </source>
</evidence>
<keyword evidence="4" id="KW-1185">Reference proteome</keyword>
<dbReference type="InterPro" id="IPR019223">
    <property type="entry name" value="DUF2147"/>
</dbReference>
<dbReference type="Pfam" id="PF09917">
    <property type="entry name" value="DUF2147"/>
    <property type="match status" value="1"/>
</dbReference>
<name>A0A7J4ZMI0_9BACT</name>
<dbReference type="EMBL" id="VZQZ01000011">
    <property type="protein sequence ID" value="KAB0663788.1"/>
    <property type="molecule type" value="Genomic_DNA"/>
</dbReference>
<accession>A0A7J4ZMI0</accession>
<dbReference type="AlphaFoldDB" id="A0A7J4ZMI0"/>
<evidence type="ECO:0000313" key="3">
    <source>
        <dbReference type="EMBL" id="KAB0663788.1"/>
    </source>
</evidence>
<gene>
    <name evidence="3" type="ORF">F6V25_15255</name>
</gene>
<dbReference type="Proteomes" id="UP000420562">
    <property type="component" value="Unassembled WGS sequence"/>
</dbReference>
<dbReference type="PANTHER" id="PTHR36919:SF2">
    <property type="entry name" value="BLL6627 PROTEIN"/>
    <property type="match status" value="1"/>
</dbReference>
<feature type="signal peptide" evidence="1">
    <location>
        <begin position="1"/>
        <end position="19"/>
    </location>
</feature>
<sequence length="148" mass="16377">MKVWIFLVTVLLTATTAFGTGQSDILGTWKTDGGDSLLEFFKCGDKICGKIVWLKAPSYIDRKDGPVGTIKVDRKNPNPALRTRPVLGLEVMKGLTPKGANRWGNGACYDPETGKSYKCKMYLKSPKRMELRGYIGISLIGRTFALTR</sequence>
<comment type="caution">
    <text evidence="3">The sequence shown here is derived from an EMBL/GenBank/DDBJ whole genome shotgun (WGS) entry which is preliminary data.</text>
</comment>
<feature type="chain" id="PRO_5029860386" evidence="1">
    <location>
        <begin position="20"/>
        <end position="148"/>
    </location>
</feature>
<protein>
    <submittedName>
        <fullName evidence="3">DUF2147 domain-containing protein</fullName>
    </submittedName>
</protein>
<proteinExistence type="predicted"/>